<dbReference type="InterPro" id="IPR018580">
    <property type="entry name" value="Uncharacterised_YfhO"/>
</dbReference>
<feature type="transmembrane region" description="Helical" evidence="1">
    <location>
        <begin position="189"/>
        <end position="209"/>
    </location>
</feature>
<reference evidence="2 3" key="1">
    <citation type="submission" date="2020-07" db="EMBL/GenBank/DDBJ databases">
        <title>Bacterium isolated from marine sediment.</title>
        <authorList>
            <person name="Shang D."/>
            <person name="Du Z.-J."/>
        </authorList>
    </citation>
    <scope>NUCLEOTIDE SEQUENCE [LARGE SCALE GENOMIC DNA]</scope>
    <source>
        <strain evidence="2 3">S7007</strain>
    </source>
</reference>
<feature type="transmembrane region" description="Helical" evidence="1">
    <location>
        <begin position="403"/>
        <end position="423"/>
    </location>
</feature>
<keyword evidence="1" id="KW-1133">Transmembrane helix</keyword>
<feature type="transmembrane region" description="Helical" evidence="1">
    <location>
        <begin position="494"/>
        <end position="512"/>
    </location>
</feature>
<feature type="transmembrane region" description="Helical" evidence="1">
    <location>
        <begin position="97"/>
        <end position="114"/>
    </location>
</feature>
<feature type="transmembrane region" description="Helical" evidence="1">
    <location>
        <begin position="519"/>
        <end position="541"/>
    </location>
</feature>
<dbReference type="EMBL" id="JACGLS010000003">
    <property type="protein sequence ID" value="MBA6156634.1"/>
    <property type="molecule type" value="Genomic_DNA"/>
</dbReference>
<keyword evidence="1" id="KW-0472">Membrane</keyword>
<dbReference type="RefSeq" id="WP_182125133.1">
    <property type="nucleotide sequence ID" value="NZ_JACGLS010000003.1"/>
</dbReference>
<feature type="transmembrane region" description="Helical" evidence="1">
    <location>
        <begin position="148"/>
        <end position="169"/>
    </location>
</feature>
<dbReference type="PANTHER" id="PTHR38454:SF1">
    <property type="entry name" value="INTEGRAL MEMBRANE PROTEIN"/>
    <property type="match status" value="1"/>
</dbReference>
<feature type="transmembrane region" description="Helical" evidence="1">
    <location>
        <begin position="221"/>
        <end position="240"/>
    </location>
</feature>
<keyword evidence="3" id="KW-1185">Reference proteome</keyword>
<dbReference type="Pfam" id="PF09586">
    <property type="entry name" value="YfhO"/>
    <property type="match status" value="1"/>
</dbReference>
<name>A0A839AR67_9FLAO</name>
<accession>A0A839AR67</accession>
<gene>
    <name evidence="2" type="ORF">H3Z83_08925</name>
</gene>
<evidence type="ECO:0000256" key="1">
    <source>
        <dbReference type="SAM" id="Phobius"/>
    </source>
</evidence>
<feature type="transmembrane region" description="Helical" evidence="1">
    <location>
        <begin position="366"/>
        <end position="383"/>
    </location>
</feature>
<feature type="transmembrane region" description="Helical" evidence="1">
    <location>
        <begin position="772"/>
        <end position="792"/>
    </location>
</feature>
<proteinExistence type="predicted"/>
<dbReference type="Proteomes" id="UP000563906">
    <property type="component" value="Unassembled WGS sequence"/>
</dbReference>
<evidence type="ECO:0000313" key="3">
    <source>
        <dbReference type="Proteomes" id="UP000563906"/>
    </source>
</evidence>
<keyword evidence="1" id="KW-0812">Transmembrane</keyword>
<protein>
    <submittedName>
        <fullName evidence="2">YfhO family protein</fullName>
    </submittedName>
</protein>
<feature type="transmembrane region" description="Helical" evidence="1">
    <location>
        <begin position="444"/>
        <end position="464"/>
    </location>
</feature>
<dbReference type="AlphaFoldDB" id="A0A839AR67"/>
<feature type="transmembrane region" description="Helical" evidence="1">
    <location>
        <begin position="6"/>
        <end position="24"/>
    </location>
</feature>
<evidence type="ECO:0000313" key="2">
    <source>
        <dbReference type="EMBL" id="MBA6156634.1"/>
    </source>
</evidence>
<organism evidence="2 3">
    <name type="scientific">Tenacibaculum pelagium</name>
    <dbReference type="NCBI Taxonomy" id="2759527"/>
    <lineage>
        <taxon>Bacteria</taxon>
        <taxon>Pseudomonadati</taxon>
        <taxon>Bacteroidota</taxon>
        <taxon>Flavobacteriia</taxon>
        <taxon>Flavobacteriales</taxon>
        <taxon>Flavobacteriaceae</taxon>
        <taxon>Tenacibaculum</taxon>
    </lineage>
</organism>
<feature type="transmembrane region" description="Helical" evidence="1">
    <location>
        <begin position="341"/>
        <end position="359"/>
    </location>
</feature>
<feature type="transmembrane region" description="Helical" evidence="1">
    <location>
        <begin position="120"/>
        <end position="141"/>
    </location>
</feature>
<sequence length="798" mass="90694">MNFKKLLPYAIAIIVFVIASVIYFNPVLSGKQIKQSDITQFIGMSKQVKDYRAENGKEPYWLGNAFSGMPAYQVSAYYPNDFVRYIDKAIRFLPRPADYLFLYFISFFFLLTALKIDWKLAILGSLSFGFSTYLIIIFGAGHNAKAHAIGYMPFVIAGVLYVFQKRYLLGFVVTALAMALEVYTNHPQMTYYLGFCLLILAIVEFIEAFKTKTLPVFFKQAAVLVGAMLIGIGVNSTRLLPMKEYGDFSTRGKSELTINPDGSPKEKSTGLDKDYITEYSYGIAETFNLIIPRFMGGGTIDKFDENSNFYQVLERYAGKKVAKDESSRVLSYWGTQPIVEAPAYIGAILFFLFFLGVFLVKGRLKYWLVSATIFSIILSWGKNFPLVTNFFIDYVPLYNKFRAVSSIQVIAELCVPLLGIIALRDFFSSNVTIENKENALKKAFYVLGGFTLLFALFGSSLFAFEGLRDAQYQQLPELIDALISDRKSMLFSDSIRSFILILISGGLLWFHLKGKLKQLPVLVVLAGLIVFDLVSVDINYVNKEDFTSARRVQKPFSPTKADQEILKDKSYYRVANFATNPMMDGRTSYFHNSIGGYHAAKMKRYNELFDYQIAKNNMEVLNMLNTKYFIVGEDKVQQNSDANGNVWFVNEIKIVNSANEEIKALDSLKTKKEAVLNTGNFEIKIPLQYKQDSTATISLIKNNITDLVYESNTNKDQFAVFSEIYYKDGWNAYIDGKQSPYYRVNYVLRGMEIPKGKHIIEFKYEPEIVNTGSAIALLSYGLLLLIPLGWFFKSKRKE</sequence>
<comment type="caution">
    <text evidence="2">The sequence shown here is derived from an EMBL/GenBank/DDBJ whole genome shotgun (WGS) entry which is preliminary data.</text>
</comment>
<dbReference type="PANTHER" id="PTHR38454">
    <property type="entry name" value="INTEGRAL MEMBRANE PROTEIN-RELATED"/>
    <property type="match status" value="1"/>
</dbReference>